<comment type="caution">
    <text evidence="1">The sequence shown here is derived from an EMBL/GenBank/DDBJ whole genome shotgun (WGS) entry which is preliminary data.</text>
</comment>
<sequence>MNVIASRDGDDRTTAELYEALSKGEDMKVFEICRYISNGPFHIVTIHNDTVLHMASFNKRNNLVVALLRSLPESHFDKLTWVNSGGSTILHEASENNGTVEAAREMLLRAPSLLTMTNKRGETALFHAARYGKTKIFRFLCEEVERAVRKGADLMTFLFRNDKATILHPFSITMNVIASRDGDDRTTAELYEALSKGEDMKVFEICRYISNGPFHIVTIHNDTVLHMASFNKRNNLVVALLRSLPESHFDKLTWVNSGGSTILHEASENNGTVEAAREMLLRAPSLLTMTNKRGETALFHAARYGKTKIFRFLCEEVERAVRKGADLMTFLFRNDKATILHVAILSQNFDLAILITDKYPRLIAETDGNGMTSLQLLAVNPSAFDEGVGNNFLKRFIYNCKNIL</sequence>
<organism evidence="1 2">
    <name type="scientific">Artemisia annua</name>
    <name type="common">Sweet wormwood</name>
    <dbReference type="NCBI Taxonomy" id="35608"/>
    <lineage>
        <taxon>Eukaryota</taxon>
        <taxon>Viridiplantae</taxon>
        <taxon>Streptophyta</taxon>
        <taxon>Embryophyta</taxon>
        <taxon>Tracheophyta</taxon>
        <taxon>Spermatophyta</taxon>
        <taxon>Magnoliopsida</taxon>
        <taxon>eudicotyledons</taxon>
        <taxon>Gunneridae</taxon>
        <taxon>Pentapetalae</taxon>
        <taxon>asterids</taxon>
        <taxon>campanulids</taxon>
        <taxon>Asterales</taxon>
        <taxon>Asteraceae</taxon>
        <taxon>Asteroideae</taxon>
        <taxon>Anthemideae</taxon>
        <taxon>Artemisiinae</taxon>
        <taxon>Artemisia</taxon>
    </lineage>
</organism>
<dbReference type="SUPFAM" id="SSF48403">
    <property type="entry name" value="Ankyrin repeat"/>
    <property type="match status" value="1"/>
</dbReference>
<keyword evidence="2" id="KW-1185">Reference proteome</keyword>
<dbReference type="AlphaFoldDB" id="A0A2U1K999"/>
<dbReference type="InterPro" id="IPR036770">
    <property type="entry name" value="Ankyrin_rpt-contain_sf"/>
</dbReference>
<dbReference type="PANTHER" id="PTHR24121">
    <property type="entry name" value="NO MECHANORECEPTOR POTENTIAL C, ISOFORM D-RELATED"/>
    <property type="match status" value="1"/>
</dbReference>
<proteinExistence type="predicted"/>
<dbReference type="OrthoDB" id="1923662at2759"/>
<evidence type="ECO:0000313" key="2">
    <source>
        <dbReference type="Proteomes" id="UP000245207"/>
    </source>
</evidence>
<dbReference type="STRING" id="35608.A0A2U1K999"/>
<dbReference type="PANTHER" id="PTHR24121:SF20">
    <property type="entry name" value="TONSOKU-LIKE PROTEIN"/>
    <property type="match status" value="1"/>
</dbReference>
<dbReference type="EMBL" id="PKPP01030432">
    <property type="protein sequence ID" value="PWA21779.1"/>
    <property type="molecule type" value="Genomic_DNA"/>
</dbReference>
<evidence type="ECO:0000313" key="1">
    <source>
        <dbReference type="EMBL" id="PWA21779.1"/>
    </source>
</evidence>
<accession>A0A2U1K999</accession>
<gene>
    <name evidence="1" type="ORF">CTI12_AA629540</name>
</gene>
<dbReference type="Gene3D" id="1.25.40.20">
    <property type="entry name" value="Ankyrin repeat-containing domain"/>
    <property type="match status" value="2"/>
</dbReference>
<dbReference type="SMART" id="SM00248">
    <property type="entry name" value="ANK"/>
    <property type="match status" value="7"/>
</dbReference>
<dbReference type="InterPro" id="IPR002110">
    <property type="entry name" value="Ankyrin_rpt"/>
</dbReference>
<name>A0A2U1K999_ARTAN</name>
<reference evidence="1 2" key="1">
    <citation type="journal article" date="2018" name="Mol. Plant">
        <title>The genome of Artemisia annua provides insight into the evolution of Asteraceae family and artemisinin biosynthesis.</title>
        <authorList>
            <person name="Shen Q."/>
            <person name="Zhang L."/>
            <person name="Liao Z."/>
            <person name="Wang S."/>
            <person name="Yan T."/>
            <person name="Shi P."/>
            <person name="Liu M."/>
            <person name="Fu X."/>
            <person name="Pan Q."/>
            <person name="Wang Y."/>
            <person name="Lv Z."/>
            <person name="Lu X."/>
            <person name="Zhang F."/>
            <person name="Jiang W."/>
            <person name="Ma Y."/>
            <person name="Chen M."/>
            <person name="Hao X."/>
            <person name="Li L."/>
            <person name="Tang Y."/>
            <person name="Lv G."/>
            <person name="Zhou Y."/>
            <person name="Sun X."/>
            <person name="Brodelius P.E."/>
            <person name="Rose J.K.C."/>
            <person name="Tang K."/>
        </authorList>
    </citation>
    <scope>NUCLEOTIDE SEQUENCE [LARGE SCALE GENOMIC DNA]</scope>
    <source>
        <strain evidence="2">cv. Huhao1</strain>
        <tissue evidence="1">Leaf</tissue>
    </source>
</reference>
<dbReference type="Pfam" id="PF12796">
    <property type="entry name" value="Ank_2"/>
    <property type="match status" value="2"/>
</dbReference>
<protein>
    <submittedName>
        <fullName evidence="1">Uncharacterized protein</fullName>
    </submittedName>
</protein>
<dbReference type="Proteomes" id="UP000245207">
    <property type="component" value="Unassembled WGS sequence"/>
</dbReference>